<evidence type="ECO:0000256" key="2">
    <source>
        <dbReference type="ARBA" id="ARBA00022840"/>
    </source>
</evidence>
<dbReference type="CDD" id="cd05117">
    <property type="entry name" value="STKc_CAMK"/>
    <property type="match status" value="1"/>
</dbReference>
<keyword evidence="7" id="KW-0723">Serine/threonine-protein kinase</keyword>
<dbReference type="InterPro" id="IPR008271">
    <property type="entry name" value="Ser/Thr_kinase_AS"/>
</dbReference>
<keyword evidence="7" id="KW-0418">Kinase</keyword>
<dbReference type="SMART" id="SM00220">
    <property type="entry name" value="S_TKc"/>
    <property type="match status" value="1"/>
</dbReference>
<reference evidence="7" key="1">
    <citation type="submission" date="2020-09" db="EMBL/GenBank/DDBJ databases">
        <title>Comparative genome analyses of four rice-infecting Rhizoctonia solani isolates reveal extensive enrichment of homogalacturonan modification genes.</title>
        <authorList>
            <person name="Lee D.-Y."/>
            <person name="Jeon J."/>
            <person name="Kim K.-T."/>
            <person name="Cheong K."/>
            <person name="Song H."/>
            <person name="Choi G."/>
            <person name="Ko J."/>
            <person name="Opiyo S.O."/>
            <person name="Zuo S."/>
            <person name="Madhav S."/>
            <person name="Lee Y.-H."/>
            <person name="Wang G.-L."/>
        </authorList>
    </citation>
    <scope>NUCLEOTIDE SEQUENCE</scope>
    <source>
        <strain evidence="7">AG1-IA WGL</strain>
    </source>
</reference>
<dbReference type="Gene3D" id="1.10.510.10">
    <property type="entry name" value="Transferase(Phosphotransferase) domain 1"/>
    <property type="match status" value="1"/>
</dbReference>
<feature type="domain" description="Protein kinase" evidence="6">
    <location>
        <begin position="23"/>
        <end position="328"/>
    </location>
</feature>
<dbReference type="GO" id="GO:0005524">
    <property type="term" value="F:ATP binding"/>
    <property type="evidence" value="ECO:0007669"/>
    <property type="project" value="UniProtKB-UniRule"/>
</dbReference>
<keyword evidence="5" id="KW-1133">Transmembrane helix</keyword>
<gene>
    <name evidence="7" type="ORF">RHS03_03466</name>
</gene>
<feature type="region of interest" description="Disordered" evidence="4">
    <location>
        <begin position="425"/>
        <end position="469"/>
    </location>
</feature>
<accession>A0A8H7HTE5</accession>
<evidence type="ECO:0000256" key="4">
    <source>
        <dbReference type="SAM" id="MobiDB-lite"/>
    </source>
</evidence>
<feature type="binding site" evidence="3">
    <location>
        <position position="55"/>
    </location>
    <ligand>
        <name>ATP</name>
        <dbReference type="ChEBI" id="CHEBI:30616"/>
    </ligand>
</feature>
<evidence type="ECO:0000256" key="3">
    <source>
        <dbReference type="PROSITE-ProRule" id="PRU10141"/>
    </source>
</evidence>
<evidence type="ECO:0000313" key="7">
    <source>
        <dbReference type="EMBL" id="KAF8708348.1"/>
    </source>
</evidence>
<keyword evidence="7" id="KW-0808">Transferase</keyword>
<dbReference type="InterPro" id="IPR000719">
    <property type="entry name" value="Prot_kinase_dom"/>
</dbReference>
<feature type="non-terminal residue" evidence="7">
    <location>
        <position position="1"/>
    </location>
</feature>
<dbReference type="AlphaFoldDB" id="A0A8H7HTE5"/>
<keyword evidence="2 3" id="KW-0067">ATP-binding</keyword>
<proteinExistence type="predicted"/>
<evidence type="ECO:0000313" key="8">
    <source>
        <dbReference type="Proteomes" id="UP000602905"/>
    </source>
</evidence>
<protein>
    <submittedName>
        <fullName evidence="7">Serine/Threonine protein kinase, catalytic domain</fullName>
    </submittedName>
</protein>
<dbReference type="PROSITE" id="PS50011">
    <property type="entry name" value="PROTEIN_KINASE_DOM"/>
    <property type="match status" value="1"/>
</dbReference>
<dbReference type="OrthoDB" id="40902at2759"/>
<keyword evidence="5" id="KW-0812">Transmembrane</keyword>
<dbReference type="GO" id="GO:0004674">
    <property type="term" value="F:protein serine/threonine kinase activity"/>
    <property type="evidence" value="ECO:0007669"/>
    <property type="project" value="UniProtKB-KW"/>
</dbReference>
<dbReference type="Proteomes" id="UP000602905">
    <property type="component" value="Unassembled WGS sequence"/>
</dbReference>
<name>A0A8H7HTE5_9AGAM</name>
<evidence type="ECO:0000259" key="6">
    <source>
        <dbReference type="PROSITE" id="PS50011"/>
    </source>
</evidence>
<dbReference type="FunFam" id="1.10.510.10:FF:000571">
    <property type="entry name" value="Maternal embryonic leucine zipper kinase"/>
    <property type="match status" value="1"/>
</dbReference>
<dbReference type="Pfam" id="PF00069">
    <property type="entry name" value="Pkinase"/>
    <property type="match status" value="1"/>
</dbReference>
<feature type="transmembrane region" description="Helical" evidence="5">
    <location>
        <begin position="566"/>
        <end position="586"/>
    </location>
</feature>
<keyword evidence="1 3" id="KW-0547">Nucleotide-binding</keyword>
<dbReference type="InterPro" id="IPR011009">
    <property type="entry name" value="Kinase-like_dom_sf"/>
</dbReference>
<dbReference type="PROSITE" id="PS00107">
    <property type="entry name" value="PROTEIN_KINASE_ATP"/>
    <property type="match status" value="1"/>
</dbReference>
<dbReference type="Gene3D" id="3.30.200.20">
    <property type="entry name" value="Phosphorylase Kinase, domain 1"/>
    <property type="match status" value="1"/>
</dbReference>
<dbReference type="InterPro" id="IPR017441">
    <property type="entry name" value="Protein_kinase_ATP_BS"/>
</dbReference>
<dbReference type="EMBL" id="JACYCD010000049">
    <property type="protein sequence ID" value="KAF8708348.1"/>
    <property type="molecule type" value="Genomic_DNA"/>
</dbReference>
<organism evidence="7 8">
    <name type="scientific">Rhizoctonia solani</name>
    <dbReference type="NCBI Taxonomy" id="456999"/>
    <lineage>
        <taxon>Eukaryota</taxon>
        <taxon>Fungi</taxon>
        <taxon>Dikarya</taxon>
        <taxon>Basidiomycota</taxon>
        <taxon>Agaricomycotina</taxon>
        <taxon>Agaricomycetes</taxon>
        <taxon>Cantharellales</taxon>
        <taxon>Ceratobasidiaceae</taxon>
        <taxon>Rhizoctonia</taxon>
    </lineage>
</organism>
<feature type="region of interest" description="Disordered" evidence="4">
    <location>
        <begin position="315"/>
        <end position="344"/>
    </location>
</feature>
<comment type="caution">
    <text evidence="7">The sequence shown here is derived from an EMBL/GenBank/DDBJ whole genome shotgun (WGS) entry which is preliminary data.</text>
</comment>
<keyword evidence="5" id="KW-0472">Membrane</keyword>
<sequence>MPRMSLQEKLLPQPPSFQKKLAYEIHEELGKGTFGKVLRATWTRKDGSKLDVALKAISKKRVKGNEAAVWGEMEVLRGLDNPHIVKFYEWFESREKYYLSFELAVGGELFQRITERGKFTESDAIAVIRSILDGVAYLHAHDIVHRDLKPENILYRTKAADSSLVIADFGIAKHLHSSDERLQSLAGSFGYVAPEVLSSKGHGKPVDIWSTGIITYVLLCGYSPFRATSQAELVEETMRARIEFHQSFWSHISQNGKLSLIRSLDLPVSVNTFVCLFGWVQWALARAALTQCTSIANCSLAKDFIKHLLNPDPSQRPTAEEALAHPWLSPEPSSPLPDVDISSGLRTKYTPRQRWRNAINTVRAMQRLSSTNSVLTTSTVSSIQTPTVDRPQPSRTSSLAVPLNSAMTTSSGGWQNEDEQLPLRKVTSIPGPDLPTSYIASPPAPRRSMSVDTTHKPDEKTDADEGDADSLFAMPGSFDWSGSSRSREHHRKMLADADAVSAPITTPPQSPPGEGFTAKLARMRLSLCEFNLRCFLALARLTSSRPWVGSISPEPMALLTPEKPELLAPVVEIILVFAGSFILFAVGSPTQLFGTLIRVFSVHLIRVLQNLKIRPAFDPKVMTSFNGPLRPIVDLVRHSNT</sequence>
<evidence type="ECO:0000256" key="1">
    <source>
        <dbReference type="ARBA" id="ARBA00022741"/>
    </source>
</evidence>
<evidence type="ECO:0000256" key="5">
    <source>
        <dbReference type="SAM" id="Phobius"/>
    </source>
</evidence>
<dbReference type="PROSITE" id="PS00108">
    <property type="entry name" value="PROTEIN_KINASE_ST"/>
    <property type="match status" value="1"/>
</dbReference>
<dbReference type="SUPFAM" id="SSF56112">
    <property type="entry name" value="Protein kinase-like (PK-like)"/>
    <property type="match status" value="1"/>
</dbReference>
<dbReference type="PANTHER" id="PTHR24347">
    <property type="entry name" value="SERINE/THREONINE-PROTEIN KINASE"/>
    <property type="match status" value="1"/>
</dbReference>